<dbReference type="Proteomes" id="UP001314263">
    <property type="component" value="Unassembled WGS sequence"/>
</dbReference>
<proteinExistence type="inferred from homology"/>
<dbReference type="InterPro" id="IPR036286">
    <property type="entry name" value="LexA/Signal_pep-like_sf"/>
</dbReference>
<accession>A0AAV1I0U6</accession>
<dbReference type="InterPro" id="IPR019533">
    <property type="entry name" value="Peptidase_S26"/>
</dbReference>
<evidence type="ECO:0000256" key="6">
    <source>
        <dbReference type="PIRSR" id="PIRSR600223-1"/>
    </source>
</evidence>
<dbReference type="NCBIfam" id="TIGR02227">
    <property type="entry name" value="sigpep_I_bact"/>
    <property type="match status" value="1"/>
</dbReference>
<feature type="compositionally biased region" description="Low complexity" evidence="7">
    <location>
        <begin position="90"/>
        <end position="117"/>
    </location>
</feature>
<dbReference type="GO" id="GO:0006465">
    <property type="term" value="P:signal peptide processing"/>
    <property type="evidence" value="ECO:0007669"/>
    <property type="project" value="InterPro"/>
</dbReference>
<feature type="domain" description="Peptidase S26" evidence="8">
    <location>
        <begin position="151"/>
        <end position="332"/>
    </location>
</feature>
<keyword evidence="4" id="KW-0645">Protease</keyword>
<dbReference type="PANTHER" id="PTHR43390:SF1">
    <property type="entry name" value="CHLOROPLAST PROCESSING PEPTIDASE"/>
    <property type="match status" value="1"/>
</dbReference>
<evidence type="ECO:0000256" key="3">
    <source>
        <dbReference type="ARBA" id="ARBA00013208"/>
    </source>
</evidence>
<evidence type="ECO:0000313" key="10">
    <source>
        <dbReference type="Proteomes" id="UP001314263"/>
    </source>
</evidence>
<dbReference type="InterPro" id="IPR019756">
    <property type="entry name" value="Pept_S26A_signal_pept_1_Ser-AS"/>
</dbReference>
<dbReference type="EC" id="3.4.21.89" evidence="3"/>
<protein>
    <recommendedName>
        <fullName evidence="3">signal peptidase I</fullName>
        <ecNumber evidence="3">3.4.21.89</ecNumber>
    </recommendedName>
</protein>
<dbReference type="PROSITE" id="PS00761">
    <property type="entry name" value="SPASE_I_3"/>
    <property type="match status" value="1"/>
</dbReference>
<dbReference type="GO" id="GO:0010027">
    <property type="term" value="P:thylakoid membrane organization"/>
    <property type="evidence" value="ECO:0007669"/>
    <property type="project" value="TreeGrafter"/>
</dbReference>
<dbReference type="GO" id="GO:0009535">
    <property type="term" value="C:chloroplast thylakoid membrane"/>
    <property type="evidence" value="ECO:0007669"/>
    <property type="project" value="TreeGrafter"/>
</dbReference>
<comment type="similarity">
    <text evidence="2">Belongs to the peptidase S26 family.</text>
</comment>
<evidence type="ECO:0000256" key="4">
    <source>
        <dbReference type="ARBA" id="ARBA00022670"/>
    </source>
</evidence>
<feature type="region of interest" description="Disordered" evidence="7">
    <location>
        <begin position="68"/>
        <end position="144"/>
    </location>
</feature>
<evidence type="ECO:0000256" key="2">
    <source>
        <dbReference type="ARBA" id="ARBA00009370"/>
    </source>
</evidence>
<dbReference type="GO" id="GO:0004252">
    <property type="term" value="F:serine-type endopeptidase activity"/>
    <property type="evidence" value="ECO:0007669"/>
    <property type="project" value="InterPro"/>
</dbReference>
<feature type="active site" evidence="6">
    <location>
        <position position="252"/>
    </location>
</feature>
<keyword evidence="10" id="KW-1185">Reference proteome</keyword>
<comment type="caution">
    <text evidence="9">The sequence shown here is derived from an EMBL/GenBank/DDBJ whole genome shotgun (WGS) entry which is preliminary data.</text>
</comment>
<evidence type="ECO:0000256" key="5">
    <source>
        <dbReference type="ARBA" id="ARBA00022801"/>
    </source>
</evidence>
<keyword evidence="5" id="KW-0378">Hydrolase</keyword>
<dbReference type="AlphaFoldDB" id="A0AAV1I0U6"/>
<dbReference type="PANTHER" id="PTHR43390">
    <property type="entry name" value="SIGNAL PEPTIDASE I"/>
    <property type="match status" value="1"/>
</dbReference>
<dbReference type="EMBL" id="CAUYUE010000003">
    <property type="protein sequence ID" value="CAK0759443.1"/>
    <property type="molecule type" value="Genomic_DNA"/>
</dbReference>
<organism evidence="9 10">
    <name type="scientific">Coccomyxa viridis</name>
    <dbReference type="NCBI Taxonomy" id="1274662"/>
    <lineage>
        <taxon>Eukaryota</taxon>
        <taxon>Viridiplantae</taxon>
        <taxon>Chlorophyta</taxon>
        <taxon>core chlorophytes</taxon>
        <taxon>Trebouxiophyceae</taxon>
        <taxon>Trebouxiophyceae incertae sedis</taxon>
        <taxon>Coccomyxaceae</taxon>
        <taxon>Coccomyxa</taxon>
    </lineage>
</organism>
<dbReference type="PROSITE" id="PS00501">
    <property type="entry name" value="SPASE_I_1"/>
    <property type="match status" value="1"/>
</dbReference>
<dbReference type="InterPro" id="IPR019758">
    <property type="entry name" value="Pept_S26A_signal_pept_1_CS"/>
</dbReference>
<dbReference type="Pfam" id="PF10502">
    <property type="entry name" value="Peptidase_S26"/>
    <property type="match status" value="1"/>
</dbReference>
<dbReference type="SUPFAM" id="SSF51306">
    <property type="entry name" value="LexA/Signal peptidase"/>
    <property type="match status" value="1"/>
</dbReference>
<feature type="compositionally biased region" description="Basic and acidic residues" evidence="7">
    <location>
        <begin position="68"/>
        <end position="81"/>
    </location>
</feature>
<reference evidence="9 10" key="1">
    <citation type="submission" date="2023-10" db="EMBL/GenBank/DDBJ databases">
        <authorList>
            <person name="Maclean D."/>
            <person name="Macfadyen A."/>
        </authorList>
    </citation>
    <scope>NUCLEOTIDE SEQUENCE [LARGE SCALE GENOMIC DNA]</scope>
</reference>
<name>A0AAV1I0U6_9CHLO</name>
<evidence type="ECO:0000256" key="1">
    <source>
        <dbReference type="ARBA" id="ARBA00000677"/>
    </source>
</evidence>
<evidence type="ECO:0000259" key="8">
    <source>
        <dbReference type="Pfam" id="PF10502"/>
    </source>
</evidence>
<comment type="catalytic activity">
    <reaction evidence="1">
        <text>Cleavage of hydrophobic, N-terminal signal or leader sequences from secreted and periplasmic proteins.</text>
        <dbReference type="EC" id="3.4.21.89"/>
    </reaction>
</comment>
<evidence type="ECO:0000313" key="9">
    <source>
        <dbReference type="EMBL" id="CAK0759443.1"/>
    </source>
</evidence>
<feature type="active site" evidence="6">
    <location>
        <position position="177"/>
    </location>
</feature>
<dbReference type="CDD" id="cd06530">
    <property type="entry name" value="S26_SPase_I"/>
    <property type="match status" value="1"/>
</dbReference>
<dbReference type="Gene3D" id="2.10.109.10">
    <property type="entry name" value="Umud Fragment, subunit A"/>
    <property type="match status" value="1"/>
</dbReference>
<gene>
    <name evidence="9" type="ORF">CVIRNUC_002698</name>
</gene>
<evidence type="ECO:0000256" key="7">
    <source>
        <dbReference type="SAM" id="MobiDB-lite"/>
    </source>
</evidence>
<dbReference type="PRINTS" id="PR00727">
    <property type="entry name" value="LEADERPTASE"/>
</dbReference>
<sequence length="361" mass="39243">MMPMKPILQDATCAHNNCIAMFIASSHSGAPLSCRRMSQQTLRPQVHSARCPQTHQVRRCRLDCRAVSDKSDAGRSSDRPKGVLPQSDISSSGSSKHEASAGSAPPLISSKSSEAEGSGSGGDNGRGDDSGGDGEQEQDQKQPLFTKDDIQVFGVALLCSFCIRSFIAEPRFIPSLSMFPTFDIGDRLVAEKITYNYRRKPVAGDIIIFHPDKAIFGEPNQPSNPVVSAVFGNSAFKSIVAFAGLDDDVFIKRIVAVEGDTVEVKKGKLFINGKPKCERYINEEPKYTLKQLRVPPGHIFVMGDNRNNSFDSHIWGPLPLKNVIGRAVFTYWPVNKIGNLADYTDGASTQCQPGQAPALVD</sequence>
<dbReference type="InterPro" id="IPR000223">
    <property type="entry name" value="Pept_S26A_signal_pept_1"/>
</dbReference>
<dbReference type="GO" id="GO:0009003">
    <property type="term" value="F:signal peptidase activity"/>
    <property type="evidence" value="ECO:0007669"/>
    <property type="project" value="UniProtKB-EC"/>
</dbReference>